<proteinExistence type="predicted"/>
<protein>
    <submittedName>
        <fullName evidence="2">Uncharacterized protein</fullName>
    </submittedName>
</protein>
<gene>
    <name evidence="2" type="ORF">GYA55_04150</name>
</gene>
<dbReference type="Proteomes" id="UP000524246">
    <property type="component" value="Unassembled WGS sequence"/>
</dbReference>
<accession>A0A7X9IIS0</accession>
<feature type="transmembrane region" description="Helical" evidence="1">
    <location>
        <begin position="6"/>
        <end position="32"/>
    </location>
</feature>
<name>A0A7X9IIS0_9DELT</name>
<sequence length="161" mass="18152">MSELQQHLFLVVSIACIITCIINLGFVAALYFNARSLNKSSRESLKELYGIMKKIEGLTSGKREQILRQYDKIVQDLKLRLPTVIAAQASDSIFETESSLLQNLVAIDPSIKDEERKEHLNELIRSMEKLQETLSSLVSETVQKALEDARAEIASDEKTII</sequence>
<reference evidence="2 3" key="1">
    <citation type="journal article" date="2020" name="Biotechnol. Biofuels">
        <title>New insights from the biogas microbiome by comprehensive genome-resolved metagenomics of nearly 1600 species originating from multiple anaerobic digesters.</title>
        <authorList>
            <person name="Campanaro S."/>
            <person name="Treu L."/>
            <person name="Rodriguez-R L.M."/>
            <person name="Kovalovszki A."/>
            <person name="Ziels R.M."/>
            <person name="Maus I."/>
            <person name="Zhu X."/>
            <person name="Kougias P.G."/>
            <person name="Basile A."/>
            <person name="Luo G."/>
            <person name="Schluter A."/>
            <person name="Konstantinidis K.T."/>
            <person name="Angelidaki I."/>
        </authorList>
    </citation>
    <scope>NUCLEOTIDE SEQUENCE [LARGE SCALE GENOMIC DNA]</scope>
    <source>
        <strain evidence="2">AS27yjCOA_65</strain>
    </source>
</reference>
<dbReference type="EMBL" id="JAAZON010000171">
    <property type="protein sequence ID" value="NMC62338.1"/>
    <property type="molecule type" value="Genomic_DNA"/>
</dbReference>
<keyword evidence="1" id="KW-0812">Transmembrane</keyword>
<organism evidence="2 3">
    <name type="scientific">SAR324 cluster bacterium</name>
    <dbReference type="NCBI Taxonomy" id="2024889"/>
    <lineage>
        <taxon>Bacteria</taxon>
        <taxon>Deltaproteobacteria</taxon>
        <taxon>SAR324 cluster</taxon>
    </lineage>
</organism>
<comment type="caution">
    <text evidence="2">The sequence shown here is derived from an EMBL/GenBank/DDBJ whole genome shotgun (WGS) entry which is preliminary data.</text>
</comment>
<keyword evidence="1" id="KW-0472">Membrane</keyword>
<evidence type="ECO:0000256" key="1">
    <source>
        <dbReference type="SAM" id="Phobius"/>
    </source>
</evidence>
<evidence type="ECO:0000313" key="3">
    <source>
        <dbReference type="Proteomes" id="UP000524246"/>
    </source>
</evidence>
<evidence type="ECO:0000313" key="2">
    <source>
        <dbReference type="EMBL" id="NMC62338.1"/>
    </source>
</evidence>
<dbReference type="AlphaFoldDB" id="A0A7X9IIS0"/>
<keyword evidence="1" id="KW-1133">Transmembrane helix</keyword>